<protein>
    <recommendedName>
        <fullName evidence="3">Lipocalin/cytosolic fatty-acid binding domain-containing protein</fullName>
    </recommendedName>
</protein>
<dbReference type="PaxDb" id="2903-EOD25378"/>
<dbReference type="Gene3D" id="2.40.128.20">
    <property type="match status" value="1"/>
</dbReference>
<organism evidence="1 2">
    <name type="scientific">Emiliania huxleyi (strain CCMP1516)</name>
    <dbReference type="NCBI Taxonomy" id="280463"/>
    <lineage>
        <taxon>Eukaryota</taxon>
        <taxon>Haptista</taxon>
        <taxon>Haptophyta</taxon>
        <taxon>Prymnesiophyceae</taxon>
        <taxon>Isochrysidales</taxon>
        <taxon>Noelaerhabdaceae</taxon>
        <taxon>Emiliania</taxon>
    </lineage>
</organism>
<dbReference type="InterPro" id="IPR012674">
    <property type="entry name" value="Calycin"/>
</dbReference>
<dbReference type="EnsemblProtists" id="EOD25378">
    <property type="protein sequence ID" value="EOD25378"/>
    <property type="gene ID" value="EMIHUDRAFT_457580"/>
</dbReference>
<accession>A0A0D3JPE3</accession>
<proteinExistence type="predicted"/>
<evidence type="ECO:0000313" key="2">
    <source>
        <dbReference type="Proteomes" id="UP000013827"/>
    </source>
</evidence>
<dbReference type="GeneID" id="17270923"/>
<keyword evidence="2" id="KW-1185">Reference proteome</keyword>
<evidence type="ECO:0000313" key="1">
    <source>
        <dbReference type="EnsemblProtists" id="EOD25378"/>
    </source>
</evidence>
<dbReference type="HOGENOM" id="CLU_141318_0_0_1"/>
<name>A0A0D3JPE3_EMIH1</name>
<evidence type="ECO:0008006" key="3">
    <source>
        <dbReference type="Google" id="ProtNLM"/>
    </source>
</evidence>
<dbReference type="Proteomes" id="UP000013827">
    <property type="component" value="Unassembled WGS sequence"/>
</dbReference>
<dbReference type="RefSeq" id="XP_005777807.1">
    <property type="nucleotide sequence ID" value="XM_005777750.1"/>
</dbReference>
<reference evidence="2" key="1">
    <citation type="journal article" date="2013" name="Nature">
        <title>Pan genome of the phytoplankton Emiliania underpins its global distribution.</title>
        <authorList>
            <person name="Read B.A."/>
            <person name="Kegel J."/>
            <person name="Klute M.J."/>
            <person name="Kuo A."/>
            <person name="Lefebvre S.C."/>
            <person name="Maumus F."/>
            <person name="Mayer C."/>
            <person name="Miller J."/>
            <person name="Monier A."/>
            <person name="Salamov A."/>
            <person name="Young J."/>
            <person name="Aguilar M."/>
            <person name="Claverie J.M."/>
            <person name="Frickenhaus S."/>
            <person name="Gonzalez K."/>
            <person name="Herman E.K."/>
            <person name="Lin Y.C."/>
            <person name="Napier J."/>
            <person name="Ogata H."/>
            <person name="Sarno A.F."/>
            <person name="Shmutz J."/>
            <person name="Schroeder D."/>
            <person name="de Vargas C."/>
            <person name="Verret F."/>
            <person name="von Dassow P."/>
            <person name="Valentin K."/>
            <person name="Van de Peer Y."/>
            <person name="Wheeler G."/>
            <person name="Dacks J.B."/>
            <person name="Delwiche C.F."/>
            <person name="Dyhrman S.T."/>
            <person name="Glockner G."/>
            <person name="John U."/>
            <person name="Richards T."/>
            <person name="Worden A.Z."/>
            <person name="Zhang X."/>
            <person name="Grigoriev I.V."/>
            <person name="Allen A.E."/>
            <person name="Bidle K."/>
            <person name="Borodovsky M."/>
            <person name="Bowler C."/>
            <person name="Brownlee C."/>
            <person name="Cock J.M."/>
            <person name="Elias M."/>
            <person name="Gladyshev V.N."/>
            <person name="Groth M."/>
            <person name="Guda C."/>
            <person name="Hadaegh A."/>
            <person name="Iglesias-Rodriguez M.D."/>
            <person name="Jenkins J."/>
            <person name="Jones B.M."/>
            <person name="Lawson T."/>
            <person name="Leese F."/>
            <person name="Lindquist E."/>
            <person name="Lobanov A."/>
            <person name="Lomsadze A."/>
            <person name="Malik S.B."/>
            <person name="Marsh M.E."/>
            <person name="Mackinder L."/>
            <person name="Mock T."/>
            <person name="Mueller-Roeber B."/>
            <person name="Pagarete A."/>
            <person name="Parker M."/>
            <person name="Probert I."/>
            <person name="Quesneville H."/>
            <person name="Raines C."/>
            <person name="Rensing S.A."/>
            <person name="Riano-Pachon D.M."/>
            <person name="Richier S."/>
            <person name="Rokitta S."/>
            <person name="Shiraiwa Y."/>
            <person name="Soanes D.M."/>
            <person name="van der Giezen M."/>
            <person name="Wahlund T.M."/>
            <person name="Williams B."/>
            <person name="Wilson W."/>
            <person name="Wolfe G."/>
            <person name="Wurch L.L."/>
        </authorList>
    </citation>
    <scope>NUCLEOTIDE SEQUENCE</scope>
</reference>
<reference evidence="1" key="2">
    <citation type="submission" date="2024-10" db="UniProtKB">
        <authorList>
            <consortium name="EnsemblProtists"/>
        </authorList>
    </citation>
    <scope>IDENTIFICATION</scope>
</reference>
<dbReference type="SUPFAM" id="SSF50814">
    <property type="entry name" value="Lipocalins"/>
    <property type="match status" value="1"/>
</dbReference>
<dbReference type="KEGG" id="ehx:EMIHUDRAFT_457580"/>
<dbReference type="AlphaFoldDB" id="A0A0D3JPE3"/>
<sequence length="158" mass="17462">MEEWQKQLVGKWILVTHDGQYDAWMKLKGVSWANRKVAAGLSAVKDVEIAEGVVTHTYTLLKMIKVKQTLDPAATEPVEGSENGDRVLLLARWDADTCSLVFHKTFPDRQLVETMTNAVSEDGATMTVTLTTTSKGGQSVTTVDTFSRARDSKRWSSG</sequence>